<gene>
    <name evidence="2" type="ORF">V8N49_16595</name>
</gene>
<name>A0ABU8DID7_ERWAP</name>
<feature type="transmembrane region" description="Helical" evidence="1">
    <location>
        <begin position="97"/>
        <end position="114"/>
    </location>
</feature>
<reference evidence="2 3" key="1">
    <citation type="submission" date="2024-02" db="EMBL/GenBank/DDBJ databases">
        <title>First report Erwinia aphidicola in onion in Chile.</title>
        <authorList>
            <person name="Valenzuela M."/>
            <person name="Pena M."/>
            <person name="Dutta B."/>
        </authorList>
    </citation>
    <scope>NUCLEOTIDE SEQUENCE [LARGE SCALE GENOMIC DNA]</scope>
    <source>
        <strain evidence="2 3">QCJ3A</strain>
    </source>
</reference>
<feature type="transmembrane region" description="Helical" evidence="1">
    <location>
        <begin position="170"/>
        <end position="198"/>
    </location>
</feature>
<proteinExistence type="predicted"/>
<dbReference type="EMBL" id="JBANEI010000012">
    <property type="protein sequence ID" value="MEI2683270.1"/>
    <property type="molecule type" value="Genomic_DNA"/>
</dbReference>
<feature type="transmembrane region" description="Helical" evidence="1">
    <location>
        <begin position="120"/>
        <end position="139"/>
    </location>
</feature>
<evidence type="ECO:0008006" key="4">
    <source>
        <dbReference type="Google" id="ProtNLM"/>
    </source>
</evidence>
<keyword evidence="1" id="KW-0812">Transmembrane</keyword>
<sequence>MQIIKKNLMLIIYAIIIIHLSKDIFLINTSDFARAVFPFIDGVKSFSKENTLIFPFKNNFQSISHYNYISSYSYMLYAYAYVVSIFTNFLDMRLLSAVLKGIYIFVVYKLYLHLTVEKKFASKFLFVIFSLVLFSSSNLSMFNSFYQEQVLLIFLPLTMLLIHRDDNKGIYSFFLVIGLISTSKSQLAFTPLIFIIYYSLLYRNRLRLRVGLSLACLLLSMLCILFSKGAVNLNKYHSSYYGAYQLMQNKELILPDNVDADCVGVDAWGNKYDNQKGAVHTDIGMTCFNNKKFSFSDTISVFLKNPSLLITLPYDKGIRQQYTENYIHVYNSFLLIENNSGLLYDITKIKDFLFKEIRFSALLLAFFSSFFLRNKKVRGVIFFLSAFGTSQLYISFLGEGYRDLSKHLFGMNISFDLLLFTVICILSNRLQYTIEKSVK</sequence>
<feature type="transmembrane region" description="Helical" evidence="1">
    <location>
        <begin position="72"/>
        <end position="90"/>
    </location>
</feature>
<keyword evidence="1" id="KW-0472">Membrane</keyword>
<feature type="transmembrane region" description="Helical" evidence="1">
    <location>
        <begin position="210"/>
        <end position="231"/>
    </location>
</feature>
<comment type="caution">
    <text evidence="2">The sequence shown here is derived from an EMBL/GenBank/DDBJ whole genome shotgun (WGS) entry which is preliminary data.</text>
</comment>
<organism evidence="2 3">
    <name type="scientific">Erwinia aphidicola</name>
    <dbReference type="NCBI Taxonomy" id="68334"/>
    <lineage>
        <taxon>Bacteria</taxon>
        <taxon>Pseudomonadati</taxon>
        <taxon>Pseudomonadota</taxon>
        <taxon>Gammaproteobacteria</taxon>
        <taxon>Enterobacterales</taxon>
        <taxon>Erwiniaceae</taxon>
        <taxon>Erwinia</taxon>
    </lineage>
</organism>
<feature type="transmembrane region" description="Helical" evidence="1">
    <location>
        <begin position="408"/>
        <end position="426"/>
    </location>
</feature>
<feature type="transmembrane region" description="Helical" evidence="1">
    <location>
        <begin position="379"/>
        <end position="396"/>
    </location>
</feature>
<protein>
    <recommendedName>
        <fullName evidence="4">Dolichyl-phosphate-mannose-protein mannosyltransferase</fullName>
    </recommendedName>
</protein>
<keyword evidence="3" id="KW-1185">Reference proteome</keyword>
<evidence type="ECO:0000313" key="3">
    <source>
        <dbReference type="Proteomes" id="UP001306592"/>
    </source>
</evidence>
<accession>A0ABU8DID7</accession>
<evidence type="ECO:0000256" key="1">
    <source>
        <dbReference type="SAM" id="Phobius"/>
    </source>
</evidence>
<dbReference type="Proteomes" id="UP001306592">
    <property type="component" value="Unassembled WGS sequence"/>
</dbReference>
<evidence type="ECO:0000313" key="2">
    <source>
        <dbReference type="EMBL" id="MEI2683270.1"/>
    </source>
</evidence>
<keyword evidence="1" id="KW-1133">Transmembrane helix</keyword>
<dbReference type="RefSeq" id="WP_336203426.1">
    <property type="nucleotide sequence ID" value="NZ_JBANEI010000012.1"/>
</dbReference>
<feature type="transmembrane region" description="Helical" evidence="1">
    <location>
        <begin position="7"/>
        <end position="27"/>
    </location>
</feature>